<keyword evidence="1" id="KW-0472">Membrane</keyword>
<keyword evidence="1" id="KW-0812">Transmembrane</keyword>
<feature type="transmembrane region" description="Helical" evidence="1">
    <location>
        <begin position="97"/>
        <end position="122"/>
    </location>
</feature>
<name>A0A4T0UNJ3_9NEIS</name>
<evidence type="ECO:0000313" key="3">
    <source>
        <dbReference type="Proteomes" id="UP000308891"/>
    </source>
</evidence>
<dbReference type="RefSeq" id="WP_136554579.1">
    <property type="nucleotide sequence ID" value="NZ_STGJ01000014.1"/>
</dbReference>
<evidence type="ECO:0000256" key="1">
    <source>
        <dbReference type="SAM" id="Phobius"/>
    </source>
</evidence>
<sequence>MNWVELSLYICLFVAIVLLFAGASRRVIIYFDLSEVMVSLLAVLLPVFCYIMYGSGPFENWWARTLWEFVATPLAGLFGVLFFALNFIQAWNNSGSALMALVVGVFRLFFVAFFVVIVFGQLERLEKRKASEKIGAVLVIFLAGMLARALVNGMEVRHAQHFRPK</sequence>
<dbReference type="EMBL" id="STGJ01000014">
    <property type="protein sequence ID" value="TIC80310.1"/>
    <property type="molecule type" value="Genomic_DNA"/>
</dbReference>
<feature type="transmembrane region" description="Helical" evidence="1">
    <location>
        <begin position="134"/>
        <end position="151"/>
    </location>
</feature>
<keyword evidence="1" id="KW-1133">Transmembrane helix</keyword>
<feature type="transmembrane region" description="Helical" evidence="1">
    <location>
        <begin position="65"/>
        <end position="85"/>
    </location>
</feature>
<reference evidence="2 3" key="1">
    <citation type="submission" date="2019-04" db="EMBL/GenBank/DDBJ databases">
        <title>Crenobacter sp. nov.</title>
        <authorList>
            <person name="Shi S."/>
        </authorList>
    </citation>
    <scope>NUCLEOTIDE SEQUENCE [LARGE SCALE GENOMIC DNA]</scope>
    <source>
        <strain evidence="2 3">GY 70310</strain>
    </source>
</reference>
<evidence type="ECO:0000313" key="2">
    <source>
        <dbReference type="EMBL" id="TIC80310.1"/>
    </source>
</evidence>
<keyword evidence="3" id="KW-1185">Reference proteome</keyword>
<accession>A0A4T0UNJ3</accession>
<dbReference type="Proteomes" id="UP000308891">
    <property type="component" value="Unassembled WGS sequence"/>
</dbReference>
<feature type="transmembrane region" description="Helical" evidence="1">
    <location>
        <begin position="6"/>
        <end position="24"/>
    </location>
</feature>
<feature type="transmembrane region" description="Helical" evidence="1">
    <location>
        <begin position="36"/>
        <end position="53"/>
    </location>
</feature>
<organism evidence="2 3">
    <name type="scientific">Crenobacter intestini</name>
    <dbReference type="NCBI Taxonomy" id="2563443"/>
    <lineage>
        <taxon>Bacteria</taxon>
        <taxon>Pseudomonadati</taxon>
        <taxon>Pseudomonadota</taxon>
        <taxon>Betaproteobacteria</taxon>
        <taxon>Neisseriales</taxon>
        <taxon>Neisseriaceae</taxon>
        <taxon>Crenobacter</taxon>
    </lineage>
</organism>
<proteinExistence type="predicted"/>
<dbReference type="AlphaFoldDB" id="A0A4T0UNJ3"/>
<protein>
    <submittedName>
        <fullName evidence="2">Uncharacterized protein</fullName>
    </submittedName>
</protein>
<comment type="caution">
    <text evidence="2">The sequence shown here is derived from an EMBL/GenBank/DDBJ whole genome shotgun (WGS) entry which is preliminary data.</text>
</comment>
<gene>
    <name evidence="2" type="ORF">E5K04_12455</name>
</gene>